<dbReference type="AlphaFoldDB" id="A0A7N0RD42"/>
<reference evidence="3" key="1">
    <citation type="submission" date="2021-01" db="UniProtKB">
        <authorList>
            <consortium name="EnsemblPlants"/>
        </authorList>
    </citation>
    <scope>IDENTIFICATION</scope>
</reference>
<evidence type="ECO:0000313" key="3">
    <source>
        <dbReference type="EnsemblPlants" id="Kaladp0008s0344.1.v1.1.CDS.1"/>
    </source>
</evidence>
<evidence type="ECO:0000313" key="4">
    <source>
        <dbReference type="Proteomes" id="UP000594263"/>
    </source>
</evidence>
<organism evidence="3 4">
    <name type="scientific">Kalanchoe fedtschenkoi</name>
    <name type="common">Lavender scallops</name>
    <name type="synonym">South American air plant</name>
    <dbReference type="NCBI Taxonomy" id="63787"/>
    <lineage>
        <taxon>Eukaryota</taxon>
        <taxon>Viridiplantae</taxon>
        <taxon>Streptophyta</taxon>
        <taxon>Embryophyta</taxon>
        <taxon>Tracheophyta</taxon>
        <taxon>Spermatophyta</taxon>
        <taxon>Magnoliopsida</taxon>
        <taxon>eudicotyledons</taxon>
        <taxon>Gunneridae</taxon>
        <taxon>Pentapetalae</taxon>
        <taxon>Saxifragales</taxon>
        <taxon>Crassulaceae</taxon>
        <taxon>Kalanchoe</taxon>
    </lineage>
</organism>
<feature type="compositionally biased region" description="Polar residues" evidence="1">
    <location>
        <begin position="70"/>
        <end position="87"/>
    </location>
</feature>
<protein>
    <recommendedName>
        <fullName evidence="2">Reverse transcriptase zinc-binding domain-containing protein</fullName>
    </recommendedName>
</protein>
<evidence type="ECO:0000259" key="2">
    <source>
        <dbReference type="Pfam" id="PF13966"/>
    </source>
</evidence>
<evidence type="ECO:0000256" key="1">
    <source>
        <dbReference type="SAM" id="MobiDB-lite"/>
    </source>
</evidence>
<feature type="region of interest" description="Disordered" evidence="1">
    <location>
        <begin position="70"/>
        <end position="106"/>
    </location>
</feature>
<accession>A0A7N0RD42</accession>
<dbReference type="Gramene" id="Kaladp0008s0344.1.v1.1">
    <property type="protein sequence ID" value="Kaladp0008s0344.1.v1.1.CDS.1"/>
    <property type="gene ID" value="Kaladp0008s0344.v1.1"/>
</dbReference>
<dbReference type="EnsemblPlants" id="Kaladp0008s0344.1.v1.1">
    <property type="protein sequence ID" value="Kaladp0008s0344.1.v1.1.CDS.1"/>
    <property type="gene ID" value="Kaladp0008s0344.v1.1"/>
</dbReference>
<name>A0A7N0RD42_KALFE</name>
<dbReference type="Pfam" id="PF13966">
    <property type="entry name" value="zf-RVT"/>
    <property type="match status" value="1"/>
</dbReference>
<dbReference type="Proteomes" id="UP000594263">
    <property type="component" value="Unplaced"/>
</dbReference>
<sequence length="106" mass="11849">MPKRISFFLWKLRHGVITVDSFIQACDFPLASKCRCCAVSKVESLDHLFAEGDTSPTRLIYRYRRSFGIATQQPRKTESGQRSSSMSKLGPFPVPPALQLGCSPLV</sequence>
<keyword evidence="4" id="KW-1185">Reference proteome</keyword>
<dbReference type="InterPro" id="IPR026960">
    <property type="entry name" value="RVT-Znf"/>
</dbReference>
<feature type="domain" description="Reverse transcriptase zinc-binding" evidence="2">
    <location>
        <begin position="2"/>
        <end position="54"/>
    </location>
</feature>
<proteinExistence type="predicted"/>